<comment type="caution">
    <text evidence="2">The sequence shown here is derived from an EMBL/GenBank/DDBJ whole genome shotgun (WGS) entry which is preliminary data.</text>
</comment>
<evidence type="ECO:0000313" key="3">
    <source>
        <dbReference type="Proteomes" id="UP000215059"/>
    </source>
</evidence>
<name>A0A235FEG6_9BACL</name>
<proteinExistence type="predicted"/>
<dbReference type="Proteomes" id="UP000215059">
    <property type="component" value="Unassembled WGS sequence"/>
</dbReference>
<dbReference type="SUPFAM" id="SSF109854">
    <property type="entry name" value="DinB/YfiT-like putative metalloenzymes"/>
    <property type="match status" value="1"/>
</dbReference>
<dbReference type="Pfam" id="PF12867">
    <property type="entry name" value="DinB_2"/>
    <property type="match status" value="1"/>
</dbReference>
<evidence type="ECO:0000259" key="1">
    <source>
        <dbReference type="Pfam" id="PF12867"/>
    </source>
</evidence>
<reference evidence="2 3" key="1">
    <citation type="submission" date="2017-07" db="EMBL/GenBank/DDBJ databases">
        <title>Fictibacillus sp. nov. GDSW-R2A3 Genome sequencing and assembly.</title>
        <authorList>
            <person name="Mayilraj S."/>
        </authorList>
    </citation>
    <scope>NUCLEOTIDE SEQUENCE [LARGE SCALE GENOMIC DNA]</scope>
    <source>
        <strain evidence="2 3">GDSW-R2A3</strain>
    </source>
</reference>
<keyword evidence="3" id="KW-1185">Reference proteome</keyword>
<dbReference type="InterPro" id="IPR034660">
    <property type="entry name" value="DinB/YfiT-like"/>
</dbReference>
<evidence type="ECO:0000313" key="2">
    <source>
        <dbReference type="EMBL" id="OYD59711.1"/>
    </source>
</evidence>
<dbReference type="Gene3D" id="1.20.120.450">
    <property type="entry name" value="dinb family like domain"/>
    <property type="match status" value="1"/>
</dbReference>
<protein>
    <recommendedName>
        <fullName evidence="1">DinB-like domain-containing protein</fullName>
    </recommendedName>
</protein>
<accession>A0A235FEG6</accession>
<feature type="domain" description="DinB-like" evidence="1">
    <location>
        <begin position="15"/>
        <end position="150"/>
    </location>
</feature>
<dbReference type="OrthoDB" id="4295522at2"/>
<gene>
    <name evidence="2" type="ORF">CGZ90_07475</name>
</gene>
<dbReference type="EMBL" id="NOII01000001">
    <property type="protein sequence ID" value="OYD59711.1"/>
    <property type="molecule type" value="Genomic_DNA"/>
</dbReference>
<dbReference type="InterPro" id="IPR024775">
    <property type="entry name" value="DinB-like"/>
</dbReference>
<dbReference type="AlphaFoldDB" id="A0A235FEG6"/>
<sequence length="165" mass="19184">MEEGLSLYQDILLKQLAAFRHNTLSVVEGVTEEMADIVPEGFNNNIRWQLGHIYLDQYDWLYHKINEDSPVPKHYRELFGYGTRPSDWKLSPPTLDELKNRLADQVDHIKEHFGRRLDEELESPAELGMNTFAEILPRTFYHEGMHTGHIIALKKAMNAEQHASL</sequence>
<organism evidence="2 3">
    <name type="scientific">Fictibacillus aquaticus</name>
    <dbReference type="NCBI Taxonomy" id="2021314"/>
    <lineage>
        <taxon>Bacteria</taxon>
        <taxon>Bacillati</taxon>
        <taxon>Bacillota</taxon>
        <taxon>Bacilli</taxon>
        <taxon>Bacillales</taxon>
        <taxon>Fictibacillaceae</taxon>
        <taxon>Fictibacillus</taxon>
    </lineage>
</organism>